<dbReference type="Pfam" id="PF01569">
    <property type="entry name" value="PAP2"/>
    <property type="match status" value="1"/>
</dbReference>
<organism evidence="7">
    <name type="scientific">Aphanomyces astaci</name>
    <name type="common">Crayfish plague agent</name>
    <dbReference type="NCBI Taxonomy" id="112090"/>
    <lineage>
        <taxon>Eukaryota</taxon>
        <taxon>Sar</taxon>
        <taxon>Stramenopiles</taxon>
        <taxon>Oomycota</taxon>
        <taxon>Saprolegniomycetes</taxon>
        <taxon>Saprolegniales</taxon>
        <taxon>Verrucalvaceae</taxon>
        <taxon>Aphanomyces</taxon>
    </lineage>
</organism>
<dbReference type="InterPro" id="IPR043216">
    <property type="entry name" value="PAP-like"/>
</dbReference>
<evidence type="ECO:0000256" key="2">
    <source>
        <dbReference type="ARBA" id="ARBA00008816"/>
    </source>
</evidence>
<sequence length="193" mass="21224">MFGVHQQALPRVAIALDQQHTIFALDPSHGHANLTEQITTAQVIVLSYSIPLLGHAIVQYHRPMLFATRDFVLGLSVSTAMAQLATNILKITTGRFRPNFYAMCHWDSSNTTPWDGTSNLCMLAVGELEGRQSFPSGHTSCAFSTLAFFSHAVSSTWSVEPTGTLVSVGDRAVIVWPRSAGRRCRCCWRCGWA</sequence>
<dbReference type="InterPro" id="IPR036938">
    <property type="entry name" value="PAP2/HPO_sf"/>
</dbReference>
<evidence type="ECO:0000256" key="4">
    <source>
        <dbReference type="ARBA" id="ARBA00022989"/>
    </source>
</evidence>
<dbReference type="GO" id="GO:0006644">
    <property type="term" value="P:phospholipid metabolic process"/>
    <property type="evidence" value="ECO:0007669"/>
    <property type="project" value="InterPro"/>
</dbReference>
<evidence type="ECO:0000256" key="3">
    <source>
        <dbReference type="ARBA" id="ARBA00022692"/>
    </source>
</evidence>
<dbReference type="GO" id="GO:0016020">
    <property type="term" value="C:membrane"/>
    <property type="evidence" value="ECO:0007669"/>
    <property type="project" value="UniProtKB-SubCell"/>
</dbReference>
<name>W4FW19_APHAT</name>
<evidence type="ECO:0000256" key="5">
    <source>
        <dbReference type="ARBA" id="ARBA00023136"/>
    </source>
</evidence>
<evidence type="ECO:0000313" key="7">
    <source>
        <dbReference type="EMBL" id="ETV71677.1"/>
    </source>
</evidence>
<proteinExistence type="inferred from homology"/>
<keyword evidence="5" id="KW-0472">Membrane</keyword>
<comment type="similarity">
    <text evidence="2">Belongs to the PA-phosphatase related phosphoesterase family.</text>
</comment>
<dbReference type="InterPro" id="IPR000326">
    <property type="entry name" value="PAP2/HPO"/>
</dbReference>
<evidence type="ECO:0000256" key="1">
    <source>
        <dbReference type="ARBA" id="ARBA00004141"/>
    </source>
</evidence>
<dbReference type="PANTHER" id="PTHR10165">
    <property type="entry name" value="LIPID PHOSPHATE PHOSPHATASE"/>
    <property type="match status" value="1"/>
</dbReference>
<keyword evidence="3" id="KW-0812">Transmembrane</keyword>
<dbReference type="SUPFAM" id="SSF48317">
    <property type="entry name" value="Acid phosphatase/Vanadium-dependent haloperoxidase"/>
    <property type="match status" value="1"/>
</dbReference>
<accession>W4FW19</accession>
<keyword evidence="4" id="KW-1133">Transmembrane helix</keyword>
<dbReference type="RefSeq" id="XP_009838865.1">
    <property type="nucleotide sequence ID" value="XM_009840563.1"/>
</dbReference>
<comment type="subcellular location">
    <subcellularLocation>
        <location evidence="1">Membrane</location>
        <topology evidence="1">Multi-pass membrane protein</topology>
    </subcellularLocation>
</comment>
<feature type="domain" description="Phosphatidic acid phosphatase type 2/haloperoxidase" evidence="6">
    <location>
        <begin position="72"/>
        <end position="157"/>
    </location>
</feature>
<protein>
    <recommendedName>
        <fullName evidence="6">Phosphatidic acid phosphatase type 2/haloperoxidase domain-containing protein</fullName>
    </recommendedName>
</protein>
<dbReference type="AlphaFoldDB" id="W4FW19"/>
<dbReference type="VEuPathDB" id="FungiDB:H257_13114"/>
<dbReference type="Gene3D" id="1.20.144.10">
    <property type="entry name" value="Phosphatidic acid phosphatase type 2/haloperoxidase"/>
    <property type="match status" value="1"/>
</dbReference>
<dbReference type="OrthoDB" id="10030083at2759"/>
<dbReference type="EMBL" id="KI913158">
    <property type="protein sequence ID" value="ETV71677.1"/>
    <property type="molecule type" value="Genomic_DNA"/>
</dbReference>
<gene>
    <name evidence="7" type="ORF">H257_13114</name>
</gene>
<evidence type="ECO:0000259" key="6">
    <source>
        <dbReference type="Pfam" id="PF01569"/>
    </source>
</evidence>
<reference evidence="7" key="1">
    <citation type="submission" date="2013-12" db="EMBL/GenBank/DDBJ databases">
        <title>The Genome Sequence of Aphanomyces astaci APO3.</title>
        <authorList>
            <consortium name="The Broad Institute Genomics Platform"/>
            <person name="Russ C."/>
            <person name="Tyler B."/>
            <person name="van West P."/>
            <person name="Dieguez-Uribeondo J."/>
            <person name="Young S.K."/>
            <person name="Zeng Q."/>
            <person name="Gargeya S."/>
            <person name="Fitzgerald M."/>
            <person name="Abouelleil A."/>
            <person name="Alvarado L."/>
            <person name="Chapman S.B."/>
            <person name="Gainer-Dewar J."/>
            <person name="Goldberg J."/>
            <person name="Griggs A."/>
            <person name="Gujja S."/>
            <person name="Hansen M."/>
            <person name="Howarth C."/>
            <person name="Imamovic A."/>
            <person name="Ireland A."/>
            <person name="Larimer J."/>
            <person name="McCowan C."/>
            <person name="Murphy C."/>
            <person name="Pearson M."/>
            <person name="Poon T.W."/>
            <person name="Priest M."/>
            <person name="Roberts A."/>
            <person name="Saif S."/>
            <person name="Shea T."/>
            <person name="Sykes S."/>
            <person name="Wortman J."/>
            <person name="Nusbaum C."/>
            <person name="Birren B."/>
        </authorList>
    </citation>
    <scope>NUCLEOTIDE SEQUENCE [LARGE SCALE GENOMIC DNA]</scope>
    <source>
        <strain evidence="7">APO3</strain>
    </source>
</reference>
<dbReference type="GO" id="GO:0008195">
    <property type="term" value="F:phosphatidate phosphatase activity"/>
    <property type="evidence" value="ECO:0007669"/>
    <property type="project" value="TreeGrafter"/>
</dbReference>
<dbReference type="PANTHER" id="PTHR10165:SF35">
    <property type="entry name" value="RE23632P"/>
    <property type="match status" value="1"/>
</dbReference>
<dbReference type="GeneID" id="20815110"/>
<dbReference type="GO" id="GO:0046839">
    <property type="term" value="P:phospholipid dephosphorylation"/>
    <property type="evidence" value="ECO:0007669"/>
    <property type="project" value="TreeGrafter"/>
</dbReference>
<dbReference type="STRING" id="112090.W4FW19"/>